<feature type="domain" description="HTH gntR-type" evidence="4">
    <location>
        <begin position="7"/>
        <end position="74"/>
    </location>
</feature>
<dbReference type="InterPro" id="IPR008920">
    <property type="entry name" value="TF_FadR/GntR_C"/>
</dbReference>
<dbReference type="SUPFAM" id="SSF48008">
    <property type="entry name" value="GntR ligand-binding domain-like"/>
    <property type="match status" value="1"/>
</dbReference>
<proteinExistence type="predicted"/>
<gene>
    <name evidence="5" type="ORF">GCM10007879_24320</name>
</gene>
<name>A0ABQ5USC8_9HYPH</name>
<dbReference type="Pfam" id="PF00392">
    <property type="entry name" value="GntR"/>
    <property type="match status" value="1"/>
</dbReference>
<reference evidence="5" key="1">
    <citation type="journal article" date="2014" name="Int. J. Syst. Evol. Microbiol.">
        <title>Complete genome of a new Firmicutes species belonging to the dominant human colonic microbiota ('Ruminococcus bicirculans') reveals two chromosomes and a selective capacity to utilize plant glucans.</title>
        <authorList>
            <consortium name="NISC Comparative Sequencing Program"/>
            <person name="Wegmann U."/>
            <person name="Louis P."/>
            <person name="Goesmann A."/>
            <person name="Henrissat B."/>
            <person name="Duncan S.H."/>
            <person name="Flint H.J."/>
        </authorList>
    </citation>
    <scope>NUCLEOTIDE SEQUENCE</scope>
    <source>
        <strain evidence="5">NBRC 107169</strain>
    </source>
</reference>
<dbReference type="SUPFAM" id="SSF46785">
    <property type="entry name" value="Winged helix' DNA-binding domain"/>
    <property type="match status" value="1"/>
</dbReference>
<dbReference type="PANTHER" id="PTHR43537">
    <property type="entry name" value="TRANSCRIPTIONAL REGULATOR, GNTR FAMILY"/>
    <property type="match status" value="1"/>
</dbReference>
<sequence length="224" mass="25372">MASARANMGTEEIYDALHSRIANLELLPGDKLSEAETAQSFGVSRQPVRDVFRLLESQGLLKIRPQRATRVRGFDMEEIHAARLIRSAIEYEIIRKACVAPVQDLKDEIELVLASQKLTTENRAADEFHKLDYQFHHLLAQRAGCETAFQTASLNKAKVDRLCTLELDETGKLDQLLQDHISIAQAIFDNDPDRAIAAARVHFSRLDETIEKIRAAYPHYFENS</sequence>
<dbReference type="Gene3D" id="1.20.120.530">
    <property type="entry name" value="GntR ligand-binding domain-like"/>
    <property type="match status" value="1"/>
</dbReference>
<dbReference type="Proteomes" id="UP001161405">
    <property type="component" value="Unassembled WGS sequence"/>
</dbReference>
<keyword evidence="3" id="KW-0804">Transcription</keyword>
<dbReference type="InterPro" id="IPR000524">
    <property type="entry name" value="Tscrpt_reg_HTH_GntR"/>
</dbReference>
<dbReference type="SMART" id="SM00895">
    <property type="entry name" value="FCD"/>
    <property type="match status" value="1"/>
</dbReference>
<dbReference type="RefSeq" id="WP_284364904.1">
    <property type="nucleotide sequence ID" value="NZ_BSNI01000002.1"/>
</dbReference>
<keyword evidence="1" id="KW-0805">Transcription regulation</keyword>
<evidence type="ECO:0000259" key="4">
    <source>
        <dbReference type="PROSITE" id="PS50949"/>
    </source>
</evidence>
<evidence type="ECO:0000256" key="1">
    <source>
        <dbReference type="ARBA" id="ARBA00023015"/>
    </source>
</evidence>
<evidence type="ECO:0000313" key="5">
    <source>
        <dbReference type="EMBL" id="GLQ18183.1"/>
    </source>
</evidence>
<reference evidence="5" key="2">
    <citation type="submission" date="2023-01" db="EMBL/GenBank/DDBJ databases">
        <title>Draft genome sequence of Maritalea porphyrae strain NBRC 107169.</title>
        <authorList>
            <person name="Sun Q."/>
            <person name="Mori K."/>
        </authorList>
    </citation>
    <scope>NUCLEOTIDE SEQUENCE</scope>
    <source>
        <strain evidence="5">NBRC 107169</strain>
    </source>
</reference>
<dbReference type="SMART" id="SM00345">
    <property type="entry name" value="HTH_GNTR"/>
    <property type="match status" value="1"/>
</dbReference>
<dbReference type="InterPro" id="IPR011711">
    <property type="entry name" value="GntR_C"/>
</dbReference>
<evidence type="ECO:0000256" key="2">
    <source>
        <dbReference type="ARBA" id="ARBA00023125"/>
    </source>
</evidence>
<dbReference type="EMBL" id="BSNI01000002">
    <property type="protein sequence ID" value="GLQ18183.1"/>
    <property type="molecule type" value="Genomic_DNA"/>
</dbReference>
<organism evidence="5 6">
    <name type="scientific">Maritalea porphyrae</name>
    <dbReference type="NCBI Taxonomy" id="880732"/>
    <lineage>
        <taxon>Bacteria</taxon>
        <taxon>Pseudomonadati</taxon>
        <taxon>Pseudomonadota</taxon>
        <taxon>Alphaproteobacteria</taxon>
        <taxon>Hyphomicrobiales</taxon>
        <taxon>Devosiaceae</taxon>
        <taxon>Maritalea</taxon>
    </lineage>
</organism>
<dbReference type="Pfam" id="PF07729">
    <property type="entry name" value="FCD"/>
    <property type="match status" value="1"/>
</dbReference>
<dbReference type="PANTHER" id="PTHR43537:SF5">
    <property type="entry name" value="UXU OPERON TRANSCRIPTIONAL REGULATOR"/>
    <property type="match status" value="1"/>
</dbReference>
<dbReference type="InterPro" id="IPR036390">
    <property type="entry name" value="WH_DNA-bd_sf"/>
</dbReference>
<dbReference type="CDD" id="cd07377">
    <property type="entry name" value="WHTH_GntR"/>
    <property type="match status" value="1"/>
</dbReference>
<dbReference type="PROSITE" id="PS50949">
    <property type="entry name" value="HTH_GNTR"/>
    <property type="match status" value="1"/>
</dbReference>
<evidence type="ECO:0000313" key="6">
    <source>
        <dbReference type="Proteomes" id="UP001161405"/>
    </source>
</evidence>
<dbReference type="Gene3D" id="1.10.10.10">
    <property type="entry name" value="Winged helix-like DNA-binding domain superfamily/Winged helix DNA-binding domain"/>
    <property type="match status" value="1"/>
</dbReference>
<accession>A0ABQ5USC8</accession>
<protein>
    <submittedName>
        <fullName evidence="5">GntR family transcriptional regulator</fullName>
    </submittedName>
</protein>
<keyword evidence="6" id="KW-1185">Reference proteome</keyword>
<keyword evidence="2" id="KW-0238">DNA-binding</keyword>
<dbReference type="InterPro" id="IPR036388">
    <property type="entry name" value="WH-like_DNA-bd_sf"/>
</dbReference>
<evidence type="ECO:0000256" key="3">
    <source>
        <dbReference type="ARBA" id="ARBA00023163"/>
    </source>
</evidence>
<comment type="caution">
    <text evidence="5">The sequence shown here is derived from an EMBL/GenBank/DDBJ whole genome shotgun (WGS) entry which is preliminary data.</text>
</comment>